<dbReference type="AlphaFoldDB" id="U6LLP7"/>
<evidence type="ECO:0000259" key="2">
    <source>
        <dbReference type="Pfam" id="PF18590"/>
    </source>
</evidence>
<sequence length="309" mass="32557">MGAACMKSHIGPRSAAEAACPPTAAEKAAEAASEAAIHSGKPEEAEEAAAAAAEAPGAAVAAPAAAAPAAASKPPPAAEAPAAAAEKEAEAGSEPKEAKEKTETGDQQTTTPPQQTQAAAAEATPAPVVALTEADTELLAAAQQQAAAAAAAAANTPHAYLVYSSDLNEGSLFMQWVPNEMKEEEIQSKKYIILAYFTPAKHRTVPKSKFSQNGGITYLLQEMKYKWEIWNKQQRQLYFCGWTKFLKAADEAEGFLCLRRPDHPAPPARVALLHTGPGGPTYSFLAEGGMLHLMKPRCFCLMFLALKWD</sequence>
<reference evidence="3" key="1">
    <citation type="submission" date="2013-10" db="EMBL/GenBank/DDBJ databases">
        <title>Genomic analysis of the causative agents of coccidiosis in chickens.</title>
        <authorList>
            <person name="Reid A.J."/>
            <person name="Blake D."/>
            <person name="Billington K."/>
            <person name="Browne H."/>
            <person name="Dunn M."/>
            <person name="Hung S."/>
            <person name="Kawahara F."/>
            <person name="Miranda-Saavedra D."/>
            <person name="Mourier T."/>
            <person name="Nagra H."/>
            <person name="Otto T.D."/>
            <person name="Rawlings N."/>
            <person name="Sanchez A."/>
            <person name="Sanders M."/>
            <person name="Subramaniam C."/>
            <person name="Tay Y."/>
            <person name="Dear P."/>
            <person name="Doerig C."/>
            <person name="Gruber A."/>
            <person name="Parkinson J."/>
            <person name="Shirley M."/>
            <person name="Wan K.L."/>
            <person name="Berriman M."/>
            <person name="Tomley F."/>
            <person name="Pain A."/>
        </authorList>
    </citation>
    <scope>NUCLEOTIDE SEQUENCE [LARGE SCALE GENOMIC DNA]</scope>
    <source>
        <strain evidence="3">Houghton</strain>
    </source>
</reference>
<dbReference type="InterPro" id="IPR040955">
    <property type="entry name" value="IMP2_N"/>
</dbReference>
<feature type="compositionally biased region" description="Low complexity" evidence="1">
    <location>
        <begin position="48"/>
        <end position="72"/>
    </location>
</feature>
<proteinExistence type="predicted"/>
<gene>
    <name evidence="3" type="ORF">EBH_0052010</name>
</gene>
<feature type="compositionally biased region" description="Low complexity" evidence="1">
    <location>
        <begin position="107"/>
        <end position="125"/>
    </location>
</feature>
<organism evidence="3 4">
    <name type="scientific">Eimeria brunetti</name>
    <dbReference type="NCBI Taxonomy" id="51314"/>
    <lineage>
        <taxon>Eukaryota</taxon>
        <taxon>Sar</taxon>
        <taxon>Alveolata</taxon>
        <taxon>Apicomplexa</taxon>
        <taxon>Conoidasida</taxon>
        <taxon>Coccidia</taxon>
        <taxon>Eucoccidiorida</taxon>
        <taxon>Eimeriorina</taxon>
        <taxon>Eimeriidae</taxon>
        <taxon>Eimeria</taxon>
    </lineage>
</organism>
<accession>U6LLP7</accession>
<feature type="domain" description="Immune mapped protein 2 N-terminal" evidence="2">
    <location>
        <begin position="157"/>
        <end position="257"/>
    </location>
</feature>
<evidence type="ECO:0000313" key="3">
    <source>
        <dbReference type="EMBL" id="CDJ48735.1"/>
    </source>
</evidence>
<name>U6LLP7_9EIME</name>
<evidence type="ECO:0000256" key="1">
    <source>
        <dbReference type="SAM" id="MobiDB-lite"/>
    </source>
</evidence>
<dbReference type="Pfam" id="PF18590">
    <property type="entry name" value="IMP2_N"/>
    <property type="match status" value="1"/>
</dbReference>
<dbReference type="EMBL" id="HG711278">
    <property type="protein sequence ID" value="CDJ48735.1"/>
    <property type="molecule type" value="Genomic_DNA"/>
</dbReference>
<protein>
    <submittedName>
        <fullName evidence="3">Immune mapped protein-1, related</fullName>
    </submittedName>
</protein>
<feature type="compositionally biased region" description="Low complexity" evidence="1">
    <location>
        <begin position="15"/>
        <end position="36"/>
    </location>
</feature>
<feature type="compositionally biased region" description="Basic and acidic residues" evidence="1">
    <location>
        <begin position="85"/>
        <end position="104"/>
    </location>
</feature>
<feature type="region of interest" description="Disordered" evidence="1">
    <location>
        <begin position="1"/>
        <end position="125"/>
    </location>
</feature>
<dbReference type="OrthoDB" id="347203at2759"/>
<dbReference type="VEuPathDB" id="ToxoDB:EBH_0052010"/>
<dbReference type="Proteomes" id="UP000030750">
    <property type="component" value="Unassembled WGS sequence"/>
</dbReference>
<reference evidence="3" key="2">
    <citation type="submission" date="2013-10" db="EMBL/GenBank/DDBJ databases">
        <authorList>
            <person name="Aslett M."/>
        </authorList>
    </citation>
    <scope>NUCLEOTIDE SEQUENCE [LARGE SCALE GENOMIC DNA]</scope>
    <source>
        <strain evidence="3">Houghton</strain>
    </source>
</reference>
<keyword evidence="4" id="KW-1185">Reference proteome</keyword>
<evidence type="ECO:0000313" key="4">
    <source>
        <dbReference type="Proteomes" id="UP000030750"/>
    </source>
</evidence>